<dbReference type="PANTHER" id="PTHR34580">
    <property type="match status" value="1"/>
</dbReference>
<accession>A0A979GQY7</accession>
<dbReference type="InterPro" id="IPR036388">
    <property type="entry name" value="WH-like_DNA-bd_sf"/>
</dbReference>
<reference evidence="4 5" key="2">
    <citation type="journal article" date="2010" name="Stand. Genomic Sci.">
        <title>Complete genome sequence of Chitinophaga pinensis type strain (UQM 2034).</title>
        <authorList>
            <person name="Glavina Del Rio T."/>
            <person name="Abt B."/>
            <person name="Spring S."/>
            <person name="Lapidus A."/>
            <person name="Nolan M."/>
            <person name="Tice H."/>
            <person name="Copeland A."/>
            <person name="Cheng J.F."/>
            <person name="Chen F."/>
            <person name="Bruce D."/>
            <person name="Goodwin L."/>
            <person name="Pitluck S."/>
            <person name="Ivanova N."/>
            <person name="Mavromatis K."/>
            <person name="Mikhailova N."/>
            <person name="Pati A."/>
            <person name="Chen A."/>
            <person name="Palaniappan K."/>
            <person name="Land M."/>
            <person name="Hauser L."/>
            <person name="Chang Y.J."/>
            <person name="Jeffries C.D."/>
            <person name="Chain P."/>
            <person name="Saunders E."/>
            <person name="Detter J.C."/>
            <person name="Brettin T."/>
            <person name="Rohde M."/>
            <person name="Goker M."/>
            <person name="Bristow J."/>
            <person name="Eisen J.A."/>
            <person name="Markowitz V."/>
            <person name="Hugenholtz P."/>
            <person name="Kyrpides N.C."/>
            <person name="Klenk H.P."/>
            <person name="Lucas S."/>
        </authorList>
    </citation>
    <scope>NUCLEOTIDE SEQUENCE [LARGE SCALE GENOMIC DNA]</scope>
    <source>
        <strain evidence="5">ATCC 43595 / DSM 2588 / LMG 13176 / NBRC 15968 / NCIMB 11800 / UQM 2034</strain>
    </source>
</reference>
<dbReference type="PROSITE" id="PS51000">
    <property type="entry name" value="HTH_DEOR_2"/>
    <property type="match status" value="1"/>
</dbReference>
<dbReference type="SUPFAM" id="SSF46785">
    <property type="entry name" value="Winged helix' DNA-binding domain"/>
    <property type="match status" value="1"/>
</dbReference>
<dbReference type="Gene3D" id="1.10.10.10">
    <property type="entry name" value="Winged helix-like DNA-binding domain superfamily/Winged helix DNA-binding domain"/>
    <property type="match status" value="1"/>
</dbReference>
<evidence type="ECO:0000313" key="5">
    <source>
        <dbReference type="Proteomes" id="UP000002215"/>
    </source>
</evidence>
<dbReference type="Pfam" id="PF13280">
    <property type="entry name" value="WYL"/>
    <property type="match status" value="1"/>
</dbReference>
<gene>
    <name evidence="4" type="ordered locus">Cpin_3039</name>
</gene>
<dbReference type="InterPro" id="IPR051534">
    <property type="entry name" value="CBASS_pafABC_assoc_protein"/>
</dbReference>
<dbReference type="InterPro" id="IPR001034">
    <property type="entry name" value="DeoR_HTH"/>
</dbReference>
<dbReference type="PROSITE" id="PS52050">
    <property type="entry name" value="WYL"/>
    <property type="match status" value="1"/>
</dbReference>
<evidence type="ECO:0000313" key="4">
    <source>
        <dbReference type="EMBL" id="ACU60513.1"/>
    </source>
</evidence>
<dbReference type="GO" id="GO:0003700">
    <property type="term" value="F:DNA-binding transcription factor activity"/>
    <property type="evidence" value="ECO:0007669"/>
    <property type="project" value="InterPro"/>
</dbReference>
<proteinExistence type="predicted"/>
<reference evidence="5" key="1">
    <citation type="submission" date="2009-08" db="EMBL/GenBank/DDBJ databases">
        <title>The complete genome of Chitinophaga pinensis DSM 2588.</title>
        <authorList>
            <consortium name="US DOE Joint Genome Institute (JGI-PGF)"/>
            <person name="Lucas S."/>
            <person name="Copeland A."/>
            <person name="Lapidus A."/>
            <person name="Glavina del Rio T."/>
            <person name="Dalin E."/>
            <person name="Tice H."/>
            <person name="Bruce D."/>
            <person name="Goodwin L."/>
            <person name="Pitluck S."/>
            <person name="Kyrpides N."/>
            <person name="Mavromatis K."/>
            <person name="Ivanova N."/>
            <person name="Mikhailova N."/>
            <person name="Sims D."/>
            <person name="Meinche L."/>
            <person name="Brettin T."/>
            <person name="Detter J.C."/>
            <person name="Han C."/>
            <person name="Larimer F."/>
            <person name="Land M."/>
            <person name="Hauser L."/>
            <person name="Markowitz V."/>
            <person name="Cheng J.-F."/>
            <person name="Hugenholtz P."/>
            <person name="Woyke T."/>
            <person name="Wu D."/>
            <person name="Spring S."/>
            <person name="Klenk H.-P."/>
            <person name="Eisen J.A."/>
        </authorList>
    </citation>
    <scope>NUCLEOTIDE SEQUENCE [LARGE SCALE GENOMIC DNA]</scope>
    <source>
        <strain evidence="5">ATCC 43595 / DSM 2588 / LMG 13176 / NBRC 15968 / NCIMB 11800 / UQM 2034</strain>
    </source>
</reference>
<evidence type="ECO:0000256" key="1">
    <source>
        <dbReference type="ARBA" id="ARBA00023015"/>
    </source>
</evidence>
<evidence type="ECO:0000256" key="2">
    <source>
        <dbReference type="ARBA" id="ARBA00023163"/>
    </source>
</evidence>
<dbReference type="Proteomes" id="UP000002215">
    <property type="component" value="Chromosome"/>
</dbReference>
<dbReference type="InterPro" id="IPR026881">
    <property type="entry name" value="WYL_dom"/>
</dbReference>
<keyword evidence="2" id="KW-0804">Transcription</keyword>
<dbReference type="Pfam" id="PF08279">
    <property type="entry name" value="HTH_11"/>
    <property type="match status" value="1"/>
</dbReference>
<dbReference type="InterPro" id="IPR013196">
    <property type="entry name" value="HTH_11"/>
</dbReference>
<feature type="domain" description="HTH deoR-type" evidence="3">
    <location>
        <begin position="8"/>
        <end position="63"/>
    </location>
</feature>
<dbReference type="PANTHER" id="PTHR34580:SF1">
    <property type="entry name" value="PROTEIN PAFC"/>
    <property type="match status" value="1"/>
</dbReference>
<dbReference type="InterPro" id="IPR036390">
    <property type="entry name" value="WH_DNA-bd_sf"/>
</dbReference>
<organism evidence="4 5">
    <name type="scientific">Chitinophaga pinensis (strain ATCC 43595 / DSM 2588 / LMG 13176 / NBRC 15968 / NCIMB 11800 / UQM 2034)</name>
    <dbReference type="NCBI Taxonomy" id="485918"/>
    <lineage>
        <taxon>Bacteria</taxon>
        <taxon>Pseudomonadati</taxon>
        <taxon>Bacteroidota</taxon>
        <taxon>Chitinophagia</taxon>
        <taxon>Chitinophagales</taxon>
        <taxon>Chitinophagaceae</taxon>
        <taxon>Chitinophaga</taxon>
    </lineage>
</organism>
<evidence type="ECO:0000259" key="3">
    <source>
        <dbReference type="PROSITE" id="PS51000"/>
    </source>
</evidence>
<dbReference type="AlphaFoldDB" id="A0A979GQY7"/>
<dbReference type="KEGG" id="cpi:Cpin_3039"/>
<protein>
    <submittedName>
        <fullName evidence="4">Helix-turn-helix type 11 domain protein</fullName>
    </submittedName>
</protein>
<name>A0A979GQY7_CHIPD</name>
<dbReference type="OrthoDB" id="9815009at2"/>
<dbReference type="EMBL" id="CP001699">
    <property type="protein sequence ID" value="ACU60513.1"/>
    <property type="molecule type" value="Genomic_DNA"/>
</dbReference>
<keyword evidence="1" id="KW-0805">Transcription regulation</keyword>
<sequence length="235" mass="26677">MPPSDMKRLTRLTAILIRLLTKKIVTASELAAKFDVSVRTIYRDIRTLEQAGVPVVTEEGVGYTLMDGYRIPPVMFTESEANALITAEEIVSGNKDASFVAAFSGATAKIKALLRETMKEKVNLLQDRTIVKQAAYKEHSSSCLSQLQISMTNAQLVKIKYMDEHAVATDRIIEPFAFYGTGDNWLIIAYCRLRKDFRVFRLDRIVLLEPLQEKFTPQKMTLSEFFQQHYSTPDI</sequence>
<dbReference type="SMART" id="SM00420">
    <property type="entry name" value="HTH_DEOR"/>
    <property type="match status" value="1"/>
</dbReference>